<evidence type="ECO:0000256" key="1">
    <source>
        <dbReference type="ARBA" id="ARBA00001971"/>
    </source>
</evidence>
<dbReference type="EMBL" id="KZ678128">
    <property type="protein sequence ID" value="PSN75651.1"/>
    <property type="molecule type" value="Genomic_DNA"/>
</dbReference>
<dbReference type="InterPro" id="IPR002401">
    <property type="entry name" value="Cyt_P450_E_grp-I"/>
</dbReference>
<evidence type="ECO:0000313" key="6">
    <source>
        <dbReference type="EMBL" id="PSN75651.1"/>
    </source>
</evidence>
<keyword evidence="5" id="KW-0349">Heme</keyword>
<dbReference type="InterPro" id="IPR001128">
    <property type="entry name" value="Cyt_P450"/>
</dbReference>
<dbReference type="PANTHER" id="PTHR24305:SF232">
    <property type="entry name" value="P450, PUTATIVE (EUROFUNG)-RELATED"/>
    <property type="match status" value="1"/>
</dbReference>
<comment type="cofactor">
    <cofactor evidence="1 5">
        <name>heme</name>
        <dbReference type="ChEBI" id="CHEBI:30413"/>
    </cofactor>
</comment>
<dbReference type="GO" id="GO:0016705">
    <property type="term" value="F:oxidoreductase activity, acting on paired donors, with incorporation or reduction of molecular oxygen"/>
    <property type="evidence" value="ECO:0007669"/>
    <property type="project" value="InterPro"/>
</dbReference>
<dbReference type="InterPro" id="IPR050121">
    <property type="entry name" value="Cytochrome_P450_monoxygenase"/>
</dbReference>
<dbReference type="Proteomes" id="UP000240883">
    <property type="component" value="Unassembled WGS sequence"/>
</dbReference>
<reference evidence="6 7" key="1">
    <citation type="journal article" date="2018" name="Front. Microbiol.">
        <title>Genome-Wide Analysis of Corynespora cassiicola Leaf Fall Disease Putative Effectors.</title>
        <authorList>
            <person name="Lopez D."/>
            <person name="Ribeiro S."/>
            <person name="Label P."/>
            <person name="Fumanal B."/>
            <person name="Venisse J.S."/>
            <person name="Kohler A."/>
            <person name="de Oliveira R.R."/>
            <person name="Labutti K."/>
            <person name="Lipzen A."/>
            <person name="Lail K."/>
            <person name="Bauer D."/>
            <person name="Ohm R.A."/>
            <person name="Barry K.W."/>
            <person name="Spatafora J."/>
            <person name="Grigoriev I.V."/>
            <person name="Martin F.M."/>
            <person name="Pujade-Renaud V."/>
        </authorList>
    </citation>
    <scope>NUCLEOTIDE SEQUENCE [LARGE SCALE GENOMIC DNA]</scope>
    <source>
        <strain evidence="6 7">Philippines</strain>
    </source>
</reference>
<dbReference type="PANTHER" id="PTHR24305">
    <property type="entry name" value="CYTOCHROME P450"/>
    <property type="match status" value="1"/>
</dbReference>
<keyword evidence="4 5" id="KW-0408">Iron</keyword>
<evidence type="ECO:0000256" key="3">
    <source>
        <dbReference type="ARBA" id="ARBA00022723"/>
    </source>
</evidence>
<comment type="similarity">
    <text evidence="2">Belongs to the cytochrome P450 family.</text>
</comment>
<dbReference type="SUPFAM" id="SSF48264">
    <property type="entry name" value="Cytochrome P450"/>
    <property type="match status" value="1"/>
</dbReference>
<sequence>MAMVMNFVAGHDTTSFTLSSRIYYICTNSGAKQQISDETSEAKIDLHASCTEIASKIPYLVACIKEVMRLSPAIGFCLPRVVPDTGTTLCSTHLPAGTTIAVSLWAVHRDADIFESPEDNKEKKKQISRIDACWLGFGAGSRSCLSQLLARFLMVKFLIRLFTELDFDLTAWFLTHMEGVEGRFRELGSRQG</sequence>
<accession>A0A2T2PDB2</accession>
<dbReference type="PRINTS" id="PR00385">
    <property type="entry name" value="P450"/>
</dbReference>
<dbReference type="AlphaFoldDB" id="A0A2T2PDB2"/>
<dbReference type="InterPro" id="IPR036396">
    <property type="entry name" value="Cyt_P450_sf"/>
</dbReference>
<evidence type="ECO:0000256" key="2">
    <source>
        <dbReference type="ARBA" id="ARBA00010617"/>
    </source>
</evidence>
<feature type="binding site" description="axial binding residue" evidence="5">
    <location>
        <position position="144"/>
    </location>
    <ligand>
        <name>heme</name>
        <dbReference type="ChEBI" id="CHEBI:30413"/>
    </ligand>
    <ligandPart>
        <name>Fe</name>
        <dbReference type="ChEBI" id="CHEBI:18248"/>
    </ligandPart>
</feature>
<name>A0A2T2PDB2_CORCC</name>
<dbReference type="STRING" id="1448308.A0A2T2PDB2"/>
<dbReference type="GO" id="GO:0020037">
    <property type="term" value="F:heme binding"/>
    <property type="evidence" value="ECO:0007669"/>
    <property type="project" value="InterPro"/>
</dbReference>
<dbReference type="GO" id="GO:0005506">
    <property type="term" value="F:iron ion binding"/>
    <property type="evidence" value="ECO:0007669"/>
    <property type="project" value="InterPro"/>
</dbReference>
<dbReference type="Gene3D" id="1.10.630.10">
    <property type="entry name" value="Cytochrome P450"/>
    <property type="match status" value="1"/>
</dbReference>
<evidence type="ECO:0000256" key="5">
    <source>
        <dbReference type="PIRSR" id="PIRSR602401-1"/>
    </source>
</evidence>
<dbReference type="OrthoDB" id="3934656at2759"/>
<evidence type="ECO:0000313" key="7">
    <source>
        <dbReference type="Proteomes" id="UP000240883"/>
    </source>
</evidence>
<organism evidence="6 7">
    <name type="scientific">Corynespora cassiicola Philippines</name>
    <dbReference type="NCBI Taxonomy" id="1448308"/>
    <lineage>
        <taxon>Eukaryota</taxon>
        <taxon>Fungi</taxon>
        <taxon>Dikarya</taxon>
        <taxon>Ascomycota</taxon>
        <taxon>Pezizomycotina</taxon>
        <taxon>Dothideomycetes</taxon>
        <taxon>Pleosporomycetidae</taxon>
        <taxon>Pleosporales</taxon>
        <taxon>Corynesporascaceae</taxon>
        <taxon>Corynespora</taxon>
    </lineage>
</organism>
<proteinExistence type="inferred from homology"/>
<dbReference type="GO" id="GO:0004497">
    <property type="term" value="F:monooxygenase activity"/>
    <property type="evidence" value="ECO:0007669"/>
    <property type="project" value="InterPro"/>
</dbReference>
<dbReference type="Pfam" id="PF00067">
    <property type="entry name" value="p450"/>
    <property type="match status" value="1"/>
</dbReference>
<gene>
    <name evidence="6" type="ORF">BS50DRAFT_671729</name>
</gene>
<keyword evidence="3 5" id="KW-0479">Metal-binding</keyword>
<dbReference type="PRINTS" id="PR00463">
    <property type="entry name" value="EP450I"/>
</dbReference>
<evidence type="ECO:0000256" key="4">
    <source>
        <dbReference type="ARBA" id="ARBA00023004"/>
    </source>
</evidence>
<keyword evidence="7" id="KW-1185">Reference proteome</keyword>
<protein>
    <submittedName>
        <fullName evidence="6">Cytochrome P450</fullName>
    </submittedName>
</protein>